<name>A0ABM3YX29_PANGU</name>
<dbReference type="GeneID" id="132709811"/>
<protein>
    <submittedName>
        <fullName evidence="3 4">Uncharacterized protein LOC132709811</fullName>
    </submittedName>
</protein>
<dbReference type="PANTHER" id="PTHR47331:SF6">
    <property type="entry name" value="DOUBLECORTIN DOMAIN-CONTAINING PROTEIN"/>
    <property type="match status" value="1"/>
</dbReference>
<evidence type="ECO:0000256" key="1">
    <source>
        <dbReference type="SAM" id="MobiDB-lite"/>
    </source>
</evidence>
<gene>
    <name evidence="3 4 5" type="primary">LOC132709811</name>
</gene>
<feature type="compositionally biased region" description="Polar residues" evidence="1">
    <location>
        <begin position="1"/>
        <end position="13"/>
    </location>
</feature>
<dbReference type="RefSeq" id="XP_060540673.1">
    <property type="nucleotide sequence ID" value="XM_060684690.1"/>
</dbReference>
<proteinExistence type="predicted"/>
<dbReference type="RefSeq" id="XP_060540674.1">
    <property type="nucleotide sequence ID" value="XM_060684691.1"/>
</dbReference>
<feature type="region of interest" description="Disordered" evidence="1">
    <location>
        <begin position="50"/>
        <end position="78"/>
    </location>
</feature>
<dbReference type="PANTHER" id="PTHR47331">
    <property type="entry name" value="PHD-TYPE DOMAIN-CONTAINING PROTEIN"/>
    <property type="match status" value="1"/>
</dbReference>
<dbReference type="Proteomes" id="UP001652622">
    <property type="component" value="Unplaced"/>
</dbReference>
<dbReference type="RefSeq" id="XP_060540675.1">
    <property type="nucleotide sequence ID" value="XM_060684692.1"/>
</dbReference>
<reference evidence="3 4" key="1">
    <citation type="submission" date="2025-05" db="UniProtKB">
        <authorList>
            <consortium name="RefSeq"/>
        </authorList>
    </citation>
    <scope>IDENTIFICATION</scope>
    <source>
        <tissue evidence="3 4">Blood</tissue>
    </source>
</reference>
<accession>A0ABM3YX29</accession>
<evidence type="ECO:0000313" key="2">
    <source>
        <dbReference type="Proteomes" id="UP001652622"/>
    </source>
</evidence>
<evidence type="ECO:0000313" key="3">
    <source>
        <dbReference type="RefSeq" id="XP_060540673.1"/>
    </source>
</evidence>
<evidence type="ECO:0000313" key="4">
    <source>
        <dbReference type="RefSeq" id="XP_060540674.1"/>
    </source>
</evidence>
<feature type="region of interest" description="Disordered" evidence="1">
    <location>
        <begin position="1"/>
        <end position="20"/>
    </location>
</feature>
<keyword evidence="2" id="KW-1185">Reference proteome</keyword>
<evidence type="ECO:0000313" key="5">
    <source>
        <dbReference type="RefSeq" id="XP_060540675.1"/>
    </source>
</evidence>
<sequence length="232" mass="25750">MYSAENYQLSLAHTPTPDGYACRDPREAPGTAAVNSIGYVVPPSPDYSSCVATMDPPTSRRRKRGQLPRRDLASSGVHKFSDKPGREYLLWKHLFRNILINDGGLRPAEELKQMIAWLGPASAEVVRDIYSAQLGNPVTALSRSWDLLDQRYGASTLTESSLLDRINDFPDISLSEPRASVCGDSPSRRSCHWISLAKVYPEGRPEEAVKMYVIVGTQSNQSLARSAFFDLF</sequence>
<organism evidence="2 5">
    <name type="scientific">Pantherophis guttatus</name>
    <name type="common">Corn snake</name>
    <name type="synonym">Elaphe guttata</name>
    <dbReference type="NCBI Taxonomy" id="94885"/>
    <lineage>
        <taxon>Eukaryota</taxon>
        <taxon>Metazoa</taxon>
        <taxon>Chordata</taxon>
        <taxon>Craniata</taxon>
        <taxon>Vertebrata</taxon>
        <taxon>Euteleostomi</taxon>
        <taxon>Lepidosauria</taxon>
        <taxon>Squamata</taxon>
        <taxon>Bifurcata</taxon>
        <taxon>Unidentata</taxon>
        <taxon>Episquamata</taxon>
        <taxon>Toxicofera</taxon>
        <taxon>Serpentes</taxon>
        <taxon>Colubroidea</taxon>
        <taxon>Colubridae</taxon>
        <taxon>Colubrinae</taxon>
        <taxon>Pantherophis</taxon>
    </lineage>
</organism>